<reference evidence="2 3" key="1">
    <citation type="submission" date="2020-08" db="EMBL/GenBank/DDBJ databases">
        <title>Listeria ohnekaius sp. nov. and Listeria portnoyii sp. nov. isolated from non-agricultural and natural environments.</title>
        <authorList>
            <person name="Weller D."/>
            <person name="Belias A.M."/>
            <person name="Liao J."/>
            <person name="Guo S."/>
            <person name="Orsi R.H."/>
            <person name="Wiedmann M."/>
        </authorList>
    </citation>
    <scope>NUCLEOTIDE SEQUENCE [LARGE SCALE GENOMIC DNA]</scope>
    <source>
        <strain evidence="2 3">FSL W9-0585</strain>
    </source>
</reference>
<proteinExistence type="predicted"/>
<organism evidence="2 3">
    <name type="scientific">Listeria rustica</name>
    <dbReference type="NCBI Taxonomy" id="2713503"/>
    <lineage>
        <taxon>Bacteria</taxon>
        <taxon>Bacillati</taxon>
        <taxon>Bacillota</taxon>
        <taxon>Bacilli</taxon>
        <taxon>Bacillales</taxon>
        <taxon>Listeriaceae</taxon>
        <taxon>Listeria</taxon>
    </lineage>
</organism>
<evidence type="ECO:0000313" key="2">
    <source>
        <dbReference type="EMBL" id="MBA3926885.1"/>
    </source>
</evidence>
<keyword evidence="3" id="KW-1185">Reference proteome</keyword>
<dbReference type="AlphaFoldDB" id="A0A7W1T7F7"/>
<dbReference type="EMBL" id="JABJVM010000011">
    <property type="protein sequence ID" value="MBA3926885.1"/>
    <property type="molecule type" value="Genomic_DNA"/>
</dbReference>
<keyword evidence="1" id="KW-0812">Transmembrane</keyword>
<comment type="caution">
    <text evidence="2">The sequence shown here is derived from an EMBL/GenBank/DDBJ whole genome shotgun (WGS) entry which is preliminary data.</text>
</comment>
<name>A0A7W1T7F7_9LIST</name>
<evidence type="ECO:0000256" key="1">
    <source>
        <dbReference type="SAM" id="Phobius"/>
    </source>
</evidence>
<keyword evidence="1" id="KW-1133">Transmembrane helix</keyword>
<gene>
    <name evidence="2" type="ORF">HPK16_11075</name>
</gene>
<keyword evidence="1" id="KW-0472">Membrane</keyword>
<feature type="transmembrane region" description="Helical" evidence="1">
    <location>
        <begin position="55"/>
        <end position="73"/>
    </location>
</feature>
<dbReference type="Proteomes" id="UP000548787">
    <property type="component" value="Unassembled WGS sequence"/>
</dbReference>
<evidence type="ECO:0000313" key="3">
    <source>
        <dbReference type="Proteomes" id="UP000548787"/>
    </source>
</evidence>
<accession>A0A7W1T7F7</accession>
<feature type="transmembrane region" description="Helical" evidence="1">
    <location>
        <begin position="20"/>
        <end position="43"/>
    </location>
</feature>
<sequence length="159" mass="18214">MLTENFAEKIASGEKAQFKVNHVLVISSSLLWIAIGLLLYVIFDHVKAVNGTEKLILLIFIGFIVLRPLFRLLNLSPTLELSTEGMAYRGDFQAWNRVEEVRVTIPSFKLFSQGRMLVYTKIKDQQEMAWDIVAADVNMPLADLEMLIKECMELYKTNE</sequence>
<protein>
    <submittedName>
        <fullName evidence="2">Uncharacterized protein</fullName>
    </submittedName>
</protein>